<reference evidence="9 10" key="1">
    <citation type="journal article" date="2015" name="Nature">
        <title>rRNA introns, odd ribosomes, and small enigmatic genomes across a large radiation of phyla.</title>
        <authorList>
            <person name="Brown C.T."/>
            <person name="Hug L.A."/>
            <person name="Thomas B.C."/>
            <person name="Sharon I."/>
            <person name="Castelle C.J."/>
            <person name="Singh A."/>
            <person name="Wilkins M.J."/>
            <person name="Williams K.H."/>
            <person name="Banfield J.F."/>
        </authorList>
    </citation>
    <scope>NUCLEOTIDE SEQUENCE [LARGE SCALE GENOMIC DNA]</scope>
</reference>
<evidence type="ECO:0000259" key="8">
    <source>
        <dbReference type="SMART" id="SM00845"/>
    </source>
</evidence>
<dbReference type="FunFam" id="1.10.10.410:FF:000001">
    <property type="entry name" value="Aspartyl/glutamyl-tRNA(Asn/Gln) amidotransferase subunit B"/>
    <property type="match status" value="1"/>
</dbReference>
<keyword evidence="4" id="KW-0067">ATP-binding</keyword>
<dbReference type="GO" id="GO:0006412">
    <property type="term" value="P:translation"/>
    <property type="evidence" value="ECO:0007669"/>
    <property type="project" value="UniProtKB-KW"/>
</dbReference>
<dbReference type="GO" id="GO:0070681">
    <property type="term" value="P:glutaminyl-tRNAGln biosynthesis via transamidation"/>
    <property type="evidence" value="ECO:0007669"/>
    <property type="project" value="TreeGrafter"/>
</dbReference>
<dbReference type="EMBL" id="LCRM01000046">
    <property type="protein sequence ID" value="KKW35291.1"/>
    <property type="molecule type" value="Genomic_DNA"/>
</dbReference>
<dbReference type="Pfam" id="PF02637">
    <property type="entry name" value="GatB_Yqey"/>
    <property type="match status" value="1"/>
</dbReference>
<gene>
    <name evidence="9" type="ORF">UY81_C0046G0004</name>
</gene>
<dbReference type="GO" id="GO:0016740">
    <property type="term" value="F:transferase activity"/>
    <property type="evidence" value="ECO:0007669"/>
    <property type="project" value="UniProtKB-KW"/>
</dbReference>
<comment type="caution">
    <text evidence="9">The sequence shown here is derived from an EMBL/GenBank/DDBJ whole genome shotgun (WGS) entry which is preliminary data.</text>
</comment>
<evidence type="ECO:0000256" key="2">
    <source>
        <dbReference type="ARBA" id="ARBA00022598"/>
    </source>
</evidence>
<proteinExistence type="predicted"/>
<keyword evidence="3" id="KW-0547">Nucleotide-binding</keyword>
<organism evidence="9 10">
    <name type="scientific">Candidatus Giovannonibacteria bacterium GW2011_GWA2_53_7</name>
    <dbReference type="NCBI Taxonomy" id="1618650"/>
    <lineage>
        <taxon>Bacteria</taxon>
        <taxon>Candidatus Giovannoniibacteriota</taxon>
    </lineage>
</organism>
<dbReference type="InterPro" id="IPR042114">
    <property type="entry name" value="GatB_C_1"/>
</dbReference>
<accession>A0A0G1XWD8</accession>
<keyword evidence="9" id="KW-0808">Transferase</keyword>
<comment type="catalytic activity">
    <reaction evidence="6">
        <text>L-aspartyl-tRNA(Asn) + L-glutamine + ATP + H2O = L-asparaginyl-tRNA(Asn) + L-glutamate + ADP + phosphate + 2 H(+)</text>
        <dbReference type="Rhea" id="RHEA:14513"/>
        <dbReference type="Rhea" id="RHEA-COMP:9674"/>
        <dbReference type="Rhea" id="RHEA-COMP:9677"/>
        <dbReference type="ChEBI" id="CHEBI:15377"/>
        <dbReference type="ChEBI" id="CHEBI:15378"/>
        <dbReference type="ChEBI" id="CHEBI:29985"/>
        <dbReference type="ChEBI" id="CHEBI:30616"/>
        <dbReference type="ChEBI" id="CHEBI:43474"/>
        <dbReference type="ChEBI" id="CHEBI:58359"/>
        <dbReference type="ChEBI" id="CHEBI:78515"/>
        <dbReference type="ChEBI" id="CHEBI:78516"/>
        <dbReference type="ChEBI" id="CHEBI:456216"/>
    </reaction>
</comment>
<dbReference type="GO" id="GO:0005524">
    <property type="term" value="F:ATP binding"/>
    <property type="evidence" value="ECO:0007669"/>
    <property type="project" value="UniProtKB-KW"/>
</dbReference>
<dbReference type="PANTHER" id="PTHR11659">
    <property type="entry name" value="GLUTAMYL-TRNA GLN AMIDOTRANSFERASE SUBUNIT B MITOCHONDRIAL AND PROKARYOTIC PET112-RELATED"/>
    <property type="match status" value="1"/>
</dbReference>
<dbReference type="GO" id="GO:0050567">
    <property type="term" value="F:glutaminyl-tRNA synthase (glutamine-hydrolyzing) activity"/>
    <property type="evidence" value="ECO:0007669"/>
    <property type="project" value="TreeGrafter"/>
</dbReference>
<dbReference type="Proteomes" id="UP000034290">
    <property type="component" value="Unassembled WGS sequence"/>
</dbReference>
<dbReference type="InterPro" id="IPR023168">
    <property type="entry name" value="GatB_Yqey_C_2"/>
</dbReference>
<dbReference type="AlphaFoldDB" id="A0A0G1XWD8"/>
<feature type="domain" description="Asn/Gln amidotransferase" evidence="8">
    <location>
        <begin position="54"/>
        <end position="203"/>
    </location>
</feature>
<dbReference type="InterPro" id="IPR018027">
    <property type="entry name" value="Asn/Gln_amidotransferase"/>
</dbReference>
<evidence type="ECO:0000313" key="10">
    <source>
        <dbReference type="Proteomes" id="UP000034290"/>
    </source>
</evidence>
<comment type="subunit">
    <text evidence="1">Heterotrimer of A, B and C subunits.</text>
</comment>
<name>A0A0G1XWD8_9BACT</name>
<evidence type="ECO:0000256" key="5">
    <source>
        <dbReference type="ARBA" id="ARBA00022917"/>
    </source>
</evidence>
<evidence type="ECO:0000256" key="3">
    <source>
        <dbReference type="ARBA" id="ARBA00022741"/>
    </source>
</evidence>
<evidence type="ECO:0000256" key="1">
    <source>
        <dbReference type="ARBA" id="ARBA00011123"/>
    </source>
</evidence>
<evidence type="ECO:0000256" key="7">
    <source>
        <dbReference type="ARBA" id="ARBA00047913"/>
    </source>
</evidence>
<dbReference type="InterPro" id="IPR017959">
    <property type="entry name" value="Asn/Gln-tRNA_amidoTrfase_suB/E"/>
</dbReference>
<dbReference type="SMART" id="SM00845">
    <property type="entry name" value="GatB_Yqey"/>
    <property type="match status" value="1"/>
</dbReference>
<keyword evidence="2" id="KW-0436">Ligase</keyword>
<evidence type="ECO:0000313" key="9">
    <source>
        <dbReference type="EMBL" id="KKW35291.1"/>
    </source>
</evidence>
<comment type="catalytic activity">
    <reaction evidence="7">
        <text>L-glutamyl-tRNA(Gln) + L-glutamine + ATP + H2O = L-glutaminyl-tRNA(Gln) + L-glutamate + ADP + phosphate + H(+)</text>
        <dbReference type="Rhea" id="RHEA:17521"/>
        <dbReference type="Rhea" id="RHEA-COMP:9681"/>
        <dbReference type="Rhea" id="RHEA-COMP:9684"/>
        <dbReference type="ChEBI" id="CHEBI:15377"/>
        <dbReference type="ChEBI" id="CHEBI:15378"/>
        <dbReference type="ChEBI" id="CHEBI:29985"/>
        <dbReference type="ChEBI" id="CHEBI:30616"/>
        <dbReference type="ChEBI" id="CHEBI:43474"/>
        <dbReference type="ChEBI" id="CHEBI:58359"/>
        <dbReference type="ChEBI" id="CHEBI:78520"/>
        <dbReference type="ChEBI" id="CHEBI:78521"/>
        <dbReference type="ChEBI" id="CHEBI:456216"/>
    </reaction>
</comment>
<dbReference type="Gene3D" id="1.10.150.380">
    <property type="entry name" value="GatB domain, N-terminal subdomain"/>
    <property type="match status" value="1"/>
</dbReference>
<protein>
    <submittedName>
        <fullName evidence="9">Aspartyl/glutamyl-tRNA(Asn/Gln) amidotransferase subunit B</fullName>
    </submittedName>
</protein>
<keyword evidence="5" id="KW-0648">Protein biosynthesis</keyword>
<evidence type="ECO:0000256" key="4">
    <source>
        <dbReference type="ARBA" id="ARBA00022840"/>
    </source>
</evidence>
<dbReference type="SUPFAM" id="SSF89095">
    <property type="entry name" value="GatB/YqeY motif"/>
    <property type="match status" value="1"/>
</dbReference>
<dbReference type="PANTHER" id="PTHR11659:SF0">
    <property type="entry name" value="GLUTAMYL-TRNA(GLN) AMIDOTRANSFERASE SUBUNIT B, MITOCHONDRIAL"/>
    <property type="match status" value="1"/>
</dbReference>
<dbReference type="InterPro" id="IPR003789">
    <property type="entry name" value="Asn/Gln_tRNA_amidoTrase-B-like"/>
</dbReference>
<dbReference type="Gene3D" id="1.10.10.410">
    <property type="match status" value="1"/>
</dbReference>
<sequence length="208" mass="23593">MIPELPAQKRLRFKEEYKLSDEDIRMVVEDPSLANYTEALFSELHAWIETKRTELSEEEVEAKTTLMARLVGTWLLNKWIGVLNAQKKTVADRAISPENFAELILLLMDNQITSANALRMLEVMTKTGADPSHVMEDHGFGKMEDTPELANLVVKALDAHPAEVNRYLDGETQLLKFLMGIVMKETEGRADPGLIQNLISVEIESRRK</sequence>
<evidence type="ECO:0000256" key="6">
    <source>
        <dbReference type="ARBA" id="ARBA00047380"/>
    </source>
</evidence>